<dbReference type="HOGENOM" id="CLU_2063802_0_0_1"/>
<organism evidence="1 2">
    <name type="scientific">Daphnia pulex</name>
    <name type="common">Water flea</name>
    <dbReference type="NCBI Taxonomy" id="6669"/>
    <lineage>
        <taxon>Eukaryota</taxon>
        <taxon>Metazoa</taxon>
        <taxon>Ecdysozoa</taxon>
        <taxon>Arthropoda</taxon>
        <taxon>Crustacea</taxon>
        <taxon>Branchiopoda</taxon>
        <taxon>Diplostraca</taxon>
        <taxon>Cladocera</taxon>
        <taxon>Anomopoda</taxon>
        <taxon>Daphniidae</taxon>
        <taxon>Daphnia</taxon>
    </lineage>
</organism>
<keyword evidence="2" id="KW-1185">Reference proteome</keyword>
<sequence>MSPGYLFAAASADLVQNFAAALVGASSPASEVGSPVTLDEAVAALEKIFVAALKAAAPAPEAPLATRMMMAPCPCLSLTASSSFTTSTFSALSLESLVNQKACIFRIVLSLKWSNKSFQ</sequence>
<name>E9GPM5_DAPPU</name>
<dbReference type="AlphaFoldDB" id="E9GPM5"/>
<dbReference type="EMBL" id="GL732557">
    <property type="protein sequence ID" value="EFX78408.1"/>
    <property type="molecule type" value="Genomic_DNA"/>
</dbReference>
<protein>
    <submittedName>
        <fullName evidence="1">Uncharacterized protein</fullName>
    </submittedName>
</protein>
<reference evidence="1 2" key="1">
    <citation type="journal article" date="2011" name="Science">
        <title>The ecoresponsive genome of Daphnia pulex.</title>
        <authorList>
            <person name="Colbourne J.K."/>
            <person name="Pfrender M.E."/>
            <person name="Gilbert D."/>
            <person name="Thomas W.K."/>
            <person name="Tucker A."/>
            <person name="Oakley T.H."/>
            <person name="Tokishita S."/>
            <person name="Aerts A."/>
            <person name="Arnold G.J."/>
            <person name="Basu M.K."/>
            <person name="Bauer D.J."/>
            <person name="Caceres C.E."/>
            <person name="Carmel L."/>
            <person name="Casola C."/>
            <person name="Choi J.H."/>
            <person name="Detter J.C."/>
            <person name="Dong Q."/>
            <person name="Dusheyko S."/>
            <person name="Eads B.D."/>
            <person name="Frohlich T."/>
            <person name="Geiler-Samerotte K.A."/>
            <person name="Gerlach D."/>
            <person name="Hatcher P."/>
            <person name="Jogdeo S."/>
            <person name="Krijgsveld J."/>
            <person name="Kriventseva E.V."/>
            <person name="Kultz D."/>
            <person name="Laforsch C."/>
            <person name="Lindquist E."/>
            <person name="Lopez J."/>
            <person name="Manak J.R."/>
            <person name="Muller J."/>
            <person name="Pangilinan J."/>
            <person name="Patwardhan R.P."/>
            <person name="Pitluck S."/>
            <person name="Pritham E.J."/>
            <person name="Rechtsteiner A."/>
            <person name="Rho M."/>
            <person name="Rogozin I.B."/>
            <person name="Sakarya O."/>
            <person name="Salamov A."/>
            <person name="Schaack S."/>
            <person name="Shapiro H."/>
            <person name="Shiga Y."/>
            <person name="Skalitzky C."/>
            <person name="Smith Z."/>
            <person name="Souvorov A."/>
            <person name="Sung W."/>
            <person name="Tang Z."/>
            <person name="Tsuchiya D."/>
            <person name="Tu H."/>
            <person name="Vos H."/>
            <person name="Wang M."/>
            <person name="Wolf Y.I."/>
            <person name="Yamagata H."/>
            <person name="Yamada T."/>
            <person name="Ye Y."/>
            <person name="Shaw J.R."/>
            <person name="Andrews J."/>
            <person name="Crease T.J."/>
            <person name="Tang H."/>
            <person name="Lucas S.M."/>
            <person name="Robertson H.M."/>
            <person name="Bork P."/>
            <person name="Koonin E.V."/>
            <person name="Zdobnov E.M."/>
            <person name="Grigoriev I.V."/>
            <person name="Lynch M."/>
            <person name="Boore J.L."/>
        </authorList>
    </citation>
    <scope>NUCLEOTIDE SEQUENCE [LARGE SCALE GENOMIC DNA]</scope>
</reference>
<gene>
    <name evidence="1" type="ORF">DAPPUDRAFT_105144</name>
</gene>
<evidence type="ECO:0000313" key="1">
    <source>
        <dbReference type="EMBL" id="EFX78408.1"/>
    </source>
</evidence>
<dbReference type="KEGG" id="dpx:DAPPUDRAFT_105144"/>
<accession>E9GPM5</accession>
<evidence type="ECO:0000313" key="2">
    <source>
        <dbReference type="Proteomes" id="UP000000305"/>
    </source>
</evidence>
<dbReference type="Proteomes" id="UP000000305">
    <property type="component" value="Unassembled WGS sequence"/>
</dbReference>
<dbReference type="InParanoid" id="E9GPM5"/>
<proteinExistence type="predicted"/>